<keyword evidence="3" id="KW-0238">DNA-binding</keyword>
<dbReference type="PANTHER" id="PTHR30537:SF26">
    <property type="entry name" value="GLYCINE CLEAVAGE SYSTEM TRANSCRIPTIONAL ACTIVATOR"/>
    <property type="match status" value="1"/>
</dbReference>
<dbReference type="Pfam" id="PF00126">
    <property type="entry name" value="HTH_1"/>
    <property type="match status" value="1"/>
</dbReference>
<dbReference type="PRINTS" id="PR00039">
    <property type="entry name" value="HTHLYSR"/>
</dbReference>
<evidence type="ECO:0000256" key="4">
    <source>
        <dbReference type="ARBA" id="ARBA00023163"/>
    </source>
</evidence>
<comment type="similarity">
    <text evidence="1">Belongs to the LysR transcriptional regulatory family.</text>
</comment>
<keyword evidence="7" id="KW-1185">Reference proteome</keyword>
<reference evidence="6" key="1">
    <citation type="submission" date="2021-02" db="EMBL/GenBank/DDBJ databases">
        <title>Strain Y2R2, a novel species of the genus Halomonas.</title>
        <authorList>
            <person name="Huang H."/>
        </authorList>
    </citation>
    <scope>NUCLEOTIDE SEQUENCE</scope>
    <source>
        <strain evidence="6">Y2R2</strain>
    </source>
</reference>
<evidence type="ECO:0000256" key="1">
    <source>
        <dbReference type="ARBA" id="ARBA00009437"/>
    </source>
</evidence>
<evidence type="ECO:0000259" key="5">
    <source>
        <dbReference type="PROSITE" id="PS50931"/>
    </source>
</evidence>
<sequence length="299" mass="33337">MSWIGRTTSLNSLKVFEAAARHLSFTAAARELRSTQSAVSQQIRGLEEQLGLVLFDRIYRGVRLTDAGQTLFASVQDGFTTIDRTIDRLRQRDRHPHVNILTDFSFAAFWLMPRLPLFRQRHPDIDVQIVTNQGILDWQTHDVDVAVLFCDEGTLAGDVPLLFREEVLPLCSPGFLQQHGAITDVQSLSQAPLLTLTAEQGQRWLDWPRYFGLLGYTGVPQNAELTFNNYTLLIQAAIAGQGVAIGWRGLVEDMLENGILVGLPELSVQTARGYGLIDARPGMGAAAKRAFMEWMLESV</sequence>
<dbReference type="Proteomes" id="UP000324285">
    <property type="component" value="Chromosome"/>
</dbReference>
<dbReference type="AlphaFoldDB" id="A0A5C1NIT9"/>
<dbReference type="InterPro" id="IPR005119">
    <property type="entry name" value="LysR_subst-bd"/>
</dbReference>
<dbReference type="SUPFAM" id="SSF53850">
    <property type="entry name" value="Periplasmic binding protein-like II"/>
    <property type="match status" value="1"/>
</dbReference>
<evidence type="ECO:0000313" key="7">
    <source>
        <dbReference type="Proteomes" id="UP000324285"/>
    </source>
</evidence>
<dbReference type="KEGG" id="hbh:E4T21_14105"/>
<dbReference type="PROSITE" id="PS50931">
    <property type="entry name" value="HTH_LYSR"/>
    <property type="match status" value="1"/>
</dbReference>
<dbReference type="NCBIfam" id="TIGR03418">
    <property type="entry name" value="chol_sulf_TF"/>
    <property type="match status" value="1"/>
</dbReference>
<dbReference type="PANTHER" id="PTHR30537">
    <property type="entry name" value="HTH-TYPE TRANSCRIPTIONAL REGULATOR"/>
    <property type="match status" value="1"/>
</dbReference>
<organism evidence="6 7">
    <name type="scientific">Halomonas binhaiensis</name>
    <dbReference type="NCBI Taxonomy" id="2562282"/>
    <lineage>
        <taxon>Bacteria</taxon>
        <taxon>Pseudomonadati</taxon>
        <taxon>Pseudomonadota</taxon>
        <taxon>Gammaproteobacteria</taxon>
        <taxon>Oceanospirillales</taxon>
        <taxon>Halomonadaceae</taxon>
        <taxon>Halomonas</taxon>
    </lineage>
</organism>
<name>A0A5C1NIT9_9GAMM</name>
<dbReference type="InterPro" id="IPR017786">
    <property type="entry name" value="TF_choline_sulphate-util"/>
</dbReference>
<dbReference type="InterPro" id="IPR036388">
    <property type="entry name" value="WH-like_DNA-bd_sf"/>
</dbReference>
<dbReference type="SUPFAM" id="SSF46785">
    <property type="entry name" value="Winged helix' DNA-binding domain"/>
    <property type="match status" value="1"/>
</dbReference>
<dbReference type="InterPro" id="IPR058163">
    <property type="entry name" value="LysR-type_TF_proteobact-type"/>
</dbReference>
<proteinExistence type="inferred from homology"/>
<dbReference type="InterPro" id="IPR000847">
    <property type="entry name" value="LysR_HTH_N"/>
</dbReference>
<dbReference type="Gene3D" id="3.40.190.10">
    <property type="entry name" value="Periplasmic binding protein-like II"/>
    <property type="match status" value="2"/>
</dbReference>
<accession>A0A5C1NIT9</accession>
<protein>
    <submittedName>
        <fullName evidence="6">LysR family transcriptional regulator</fullName>
    </submittedName>
</protein>
<evidence type="ECO:0000256" key="2">
    <source>
        <dbReference type="ARBA" id="ARBA00023015"/>
    </source>
</evidence>
<dbReference type="CDD" id="cd08432">
    <property type="entry name" value="PBP2_GcdR_TrpI_HvrB_AmpR_like"/>
    <property type="match status" value="1"/>
</dbReference>
<keyword evidence="2" id="KW-0805">Transcription regulation</keyword>
<evidence type="ECO:0000313" key="6">
    <source>
        <dbReference type="EMBL" id="QEM82553.1"/>
    </source>
</evidence>
<dbReference type="InterPro" id="IPR036390">
    <property type="entry name" value="WH_DNA-bd_sf"/>
</dbReference>
<evidence type="ECO:0000256" key="3">
    <source>
        <dbReference type="ARBA" id="ARBA00023125"/>
    </source>
</evidence>
<dbReference type="EMBL" id="CP038437">
    <property type="protein sequence ID" value="QEM82553.1"/>
    <property type="molecule type" value="Genomic_DNA"/>
</dbReference>
<dbReference type="OrthoDB" id="6787458at2"/>
<gene>
    <name evidence="6" type="ORF">E4T21_14105</name>
</gene>
<dbReference type="Pfam" id="PF03466">
    <property type="entry name" value="LysR_substrate"/>
    <property type="match status" value="1"/>
</dbReference>
<dbReference type="GO" id="GO:0006351">
    <property type="term" value="P:DNA-templated transcription"/>
    <property type="evidence" value="ECO:0007669"/>
    <property type="project" value="TreeGrafter"/>
</dbReference>
<feature type="domain" description="HTH lysR-type" evidence="5">
    <location>
        <begin position="8"/>
        <end position="65"/>
    </location>
</feature>
<dbReference type="GO" id="GO:0003700">
    <property type="term" value="F:DNA-binding transcription factor activity"/>
    <property type="evidence" value="ECO:0007669"/>
    <property type="project" value="InterPro"/>
</dbReference>
<keyword evidence="4" id="KW-0804">Transcription</keyword>
<dbReference type="FunFam" id="1.10.10.10:FF:000038">
    <property type="entry name" value="Glycine cleavage system transcriptional activator"/>
    <property type="match status" value="1"/>
</dbReference>
<dbReference type="Gene3D" id="1.10.10.10">
    <property type="entry name" value="Winged helix-like DNA-binding domain superfamily/Winged helix DNA-binding domain"/>
    <property type="match status" value="1"/>
</dbReference>
<dbReference type="GO" id="GO:0043565">
    <property type="term" value="F:sequence-specific DNA binding"/>
    <property type="evidence" value="ECO:0007669"/>
    <property type="project" value="TreeGrafter"/>
</dbReference>